<evidence type="ECO:0000256" key="1">
    <source>
        <dbReference type="SAM" id="MobiDB-lite"/>
    </source>
</evidence>
<feature type="compositionally biased region" description="Basic and acidic residues" evidence="1">
    <location>
        <begin position="38"/>
        <end position="87"/>
    </location>
</feature>
<sequence length="96" mass="10453">ALDLIPSSEPTSTPVPTPTPTPTPELKSSPALKPTPKKKLELDHDIGETKKTSPSENEENVKSLIKLDEPVKENERACRRSNDEKDPPGTAGKNTR</sequence>
<dbReference type="EMBL" id="MCBQ01000600">
    <property type="protein sequence ID" value="RKF83915.1"/>
    <property type="molecule type" value="Genomic_DNA"/>
</dbReference>
<comment type="caution">
    <text evidence="2">The sequence shown here is derived from an EMBL/GenBank/DDBJ whole genome shotgun (WGS) entry which is preliminary data.</text>
</comment>
<protein>
    <submittedName>
        <fullName evidence="2">Uncharacterized protein</fullName>
    </submittedName>
</protein>
<proteinExistence type="predicted"/>
<feature type="compositionally biased region" description="Low complexity" evidence="1">
    <location>
        <begin position="1"/>
        <end position="12"/>
    </location>
</feature>
<accession>A0A420JAS3</accession>
<evidence type="ECO:0000313" key="3">
    <source>
        <dbReference type="Proteomes" id="UP000283383"/>
    </source>
</evidence>
<keyword evidence="3" id="KW-1185">Reference proteome</keyword>
<evidence type="ECO:0000313" key="2">
    <source>
        <dbReference type="EMBL" id="RKF83915.1"/>
    </source>
</evidence>
<gene>
    <name evidence="2" type="ORF">GcM3_005042</name>
</gene>
<feature type="compositionally biased region" description="Pro residues" evidence="1">
    <location>
        <begin position="13"/>
        <end position="23"/>
    </location>
</feature>
<feature type="non-terminal residue" evidence="2">
    <location>
        <position position="1"/>
    </location>
</feature>
<dbReference type="AlphaFoldDB" id="A0A420JAS3"/>
<dbReference type="Proteomes" id="UP000283383">
    <property type="component" value="Unassembled WGS sequence"/>
</dbReference>
<reference evidence="2 3" key="1">
    <citation type="journal article" date="2018" name="BMC Genomics">
        <title>Comparative genome analyses reveal sequence features reflecting distinct modes of host-adaptation between dicot and monocot powdery mildew.</title>
        <authorList>
            <person name="Wu Y."/>
            <person name="Ma X."/>
            <person name="Pan Z."/>
            <person name="Kale S.D."/>
            <person name="Song Y."/>
            <person name="King H."/>
            <person name="Zhang Q."/>
            <person name="Presley C."/>
            <person name="Deng X."/>
            <person name="Wei C.I."/>
            <person name="Xiao S."/>
        </authorList>
    </citation>
    <scope>NUCLEOTIDE SEQUENCE [LARGE SCALE GENOMIC DNA]</scope>
    <source>
        <strain evidence="2">UMSG3</strain>
    </source>
</reference>
<name>A0A420JAS3_9PEZI</name>
<feature type="region of interest" description="Disordered" evidence="1">
    <location>
        <begin position="1"/>
        <end position="96"/>
    </location>
</feature>
<organism evidence="2 3">
    <name type="scientific">Golovinomyces cichoracearum</name>
    <dbReference type="NCBI Taxonomy" id="62708"/>
    <lineage>
        <taxon>Eukaryota</taxon>
        <taxon>Fungi</taxon>
        <taxon>Dikarya</taxon>
        <taxon>Ascomycota</taxon>
        <taxon>Pezizomycotina</taxon>
        <taxon>Leotiomycetes</taxon>
        <taxon>Erysiphales</taxon>
        <taxon>Erysiphaceae</taxon>
        <taxon>Golovinomyces</taxon>
    </lineage>
</organism>